<dbReference type="Pfam" id="PF07713">
    <property type="entry name" value="DUF1604"/>
    <property type="match status" value="1"/>
</dbReference>
<name>A0A812U889_9DINO</name>
<dbReference type="GO" id="GO:0005634">
    <property type="term" value="C:nucleus"/>
    <property type="evidence" value="ECO:0007669"/>
    <property type="project" value="TreeGrafter"/>
</dbReference>
<feature type="compositionally biased region" description="Polar residues" evidence="1">
    <location>
        <begin position="115"/>
        <end position="133"/>
    </location>
</feature>
<dbReference type="Proteomes" id="UP000604046">
    <property type="component" value="Unassembled WGS sequence"/>
</dbReference>
<evidence type="ECO:0000313" key="3">
    <source>
        <dbReference type="EMBL" id="CAE7556576.1"/>
    </source>
</evidence>
<evidence type="ECO:0000256" key="1">
    <source>
        <dbReference type="SAM" id="MobiDB-lite"/>
    </source>
</evidence>
<proteinExistence type="predicted"/>
<dbReference type="OrthoDB" id="20507at2759"/>
<dbReference type="GO" id="GO:0003723">
    <property type="term" value="F:RNA binding"/>
    <property type="evidence" value="ECO:0007669"/>
    <property type="project" value="TreeGrafter"/>
</dbReference>
<dbReference type="PANTHER" id="PTHR13384:SF19">
    <property type="entry name" value="G PATCH DOMAIN-CONTAINING PROTEIN 1"/>
    <property type="match status" value="1"/>
</dbReference>
<keyword evidence="4" id="KW-1185">Reference proteome</keyword>
<dbReference type="AlphaFoldDB" id="A0A812U889"/>
<feature type="domain" description="G patch" evidence="2">
    <location>
        <begin position="45"/>
        <end position="123"/>
    </location>
</feature>
<gene>
    <name evidence="3" type="primary">GPATCH1</name>
    <name evidence="3" type="ORF">SNAT2548_LOCUS31297</name>
</gene>
<feature type="compositionally biased region" description="Basic and acidic residues" evidence="1">
    <location>
        <begin position="649"/>
        <end position="661"/>
    </location>
</feature>
<feature type="region of interest" description="Disordered" evidence="1">
    <location>
        <begin position="629"/>
        <end position="708"/>
    </location>
</feature>
<comment type="caution">
    <text evidence="3">The sequence shown here is derived from an EMBL/GenBank/DDBJ whole genome shotgun (WGS) entry which is preliminary data.</text>
</comment>
<feature type="region of interest" description="Disordered" evidence="1">
    <location>
        <begin position="165"/>
        <end position="189"/>
    </location>
</feature>
<dbReference type="InterPro" id="IPR011666">
    <property type="entry name" value="DUF1604"/>
</dbReference>
<evidence type="ECO:0000259" key="2">
    <source>
        <dbReference type="Pfam" id="PF07713"/>
    </source>
</evidence>
<feature type="region of interest" description="Disordered" evidence="1">
    <location>
        <begin position="79"/>
        <end position="141"/>
    </location>
</feature>
<feature type="region of interest" description="Disordered" evidence="1">
    <location>
        <begin position="428"/>
        <end position="488"/>
    </location>
</feature>
<dbReference type="EMBL" id="CAJNDS010002650">
    <property type="protein sequence ID" value="CAE7556576.1"/>
    <property type="molecule type" value="Genomic_DNA"/>
</dbReference>
<dbReference type="PANTHER" id="PTHR13384">
    <property type="entry name" value="G PATCH DOMAIN-CONTAINING PROTEIN 1"/>
    <property type="match status" value="1"/>
</dbReference>
<protein>
    <submittedName>
        <fullName evidence="3">GPATCH1 protein</fullName>
    </submittedName>
</protein>
<evidence type="ECO:0000313" key="4">
    <source>
        <dbReference type="Proteomes" id="UP000604046"/>
    </source>
</evidence>
<sequence>MRRSRSEGAKAFLGQAVARYDVDELDDLGKRSKREDYVEVKRPDGTVAKARGERTFYGAFEGGFSAGYWGTVGSKEGWEPASFSSSRSKRHAEAALQVEDFMDEEDLRDHRSSRKTISARSEFENAQGSSPNGSAGLPTGLPRHLEAELFASDDRLGTRLLRASSFAPPETSPTPPEPAAASAVKPKKSYGCAPPPAGYKPVQPTEDVGVEWPQQPSRRLAATLNRGSHVVVDSSALESELERLWRSKNDLHGIGYTLGSRFCSANSVPNSRRLYMSNARGKNMAAKQGIGYAQFGTGVLDQDEYDAWEEVYDHETDKHAHYHPSLKDEEVEEETSHAALSDIRPVVSAPKALQTGEIPGFARADGPDKVSQDLRHWHPPPVPRGYKGVHLIEVSPLEEAQEGCEEHRKLLEFREKLVPRFRPVQPLSKSMTGQVGGSEEITERHGQQRLLDPRYRAELLGEKSRMQVERSEDDKGASSTPPPVPEADEMCMQRSAEPLWQVPDQHKQNLLNALGRHFVMGQTQDMDGAAARHEPFKNDPGKQQRYAKFCLAMEGKASVSDALKDLQAERNLELAEFGRVYRTFRQQHPEADIVKALDEKASQPAPVLRRTVVPWTPDKLLCRRWGVPEPKPSGFSDHAPATVQAKQKKYNEQVKAKDEANPAKASPAGHGRASADADPVPHASVAPNGELTRPPKTLFASIFGESDE</sequence>
<dbReference type="GO" id="GO:0006397">
    <property type="term" value="P:mRNA processing"/>
    <property type="evidence" value="ECO:0007669"/>
    <property type="project" value="InterPro"/>
</dbReference>
<accession>A0A812U889</accession>
<feature type="compositionally biased region" description="Basic and acidic residues" evidence="1">
    <location>
        <begin position="441"/>
        <end position="476"/>
    </location>
</feature>
<organism evidence="3 4">
    <name type="scientific">Symbiodinium natans</name>
    <dbReference type="NCBI Taxonomy" id="878477"/>
    <lineage>
        <taxon>Eukaryota</taxon>
        <taxon>Sar</taxon>
        <taxon>Alveolata</taxon>
        <taxon>Dinophyceae</taxon>
        <taxon>Suessiales</taxon>
        <taxon>Symbiodiniaceae</taxon>
        <taxon>Symbiodinium</taxon>
    </lineage>
</organism>
<dbReference type="Pfam" id="PF26093">
    <property type="entry name" value="HTH_TGH"/>
    <property type="match status" value="1"/>
</dbReference>
<reference evidence="3" key="1">
    <citation type="submission" date="2021-02" db="EMBL/GenBank/DDBJ databases">
        <authorList>
            <person name="Dougan E. K."/>
            <person name="Rhodes N."/>
            <person name="Thang M."/>
            <person name="Chan C."/>
        </authorList>
    </citation>
    <scope>NUCLEOTIDE SEQUENCE</scope>
</reference>